<keyword evidence="2" id="KW-1185">Reference proteome</keyword>
<dbReference type="EMBL" id="JADLQX010000024">
    <property type="protein sequence ID" value="MBF6301195.1"/>
    <property type="molecule type" value="Genomic_DNA"/>
</dbReference>
<reference evidence="1 2" key="1">
    <citation type="submission" date="2020-10" db="EMBL/GenBank/DDBJ databases">
        <title>Identification of Nocardia species via Next-generation sequencing and recognition of intraspecies genetic diversity.</title>
        <authorList>
            <person name="Li P."/>
            <person name="Li P."/>
            <person name="Lu B."/>
        </authorList>
    </citation>
    <scope>NUCLEOTIDE SEQUENCE [LARGE SCALE GENOMIC DNA]</scope>
    <source>
        <strain evidence="1 2">BJ06-0157</strain>
    </source>
</reference>
<evidence type="ECO:0008006" key="3">
    <source>
        <dbReference type="Google" id="ProtNLM"/>
    </source>
</evidence>
<dbReference type="RefSeq" id="WP_195132422.1">
    <property type="nucleotide sequence ID" value="NZ_JADLQX010000024.1"/>
</dbReference>
<gene>
    <name evidence="1" type="ORF">IU459_27155</name>
</gene>
<organism evidence="1 2">
    <name type="scientific">Nocardia amamiensis</name>
    <dbReference type="NCBI Taxonomy" id="404578"/>
    <lineage>
        <taxon>Bacteria</taxon>
        <taxon>Bacillati</taxon>
        <taxon>Actinomycetota</taxon>
        <taxon>Actinomycetes</taxon>
        <taxon>Mycobacteriales</taxon>
        <taxon>Nocardiaceae</taxon>
        <taxon>Nocardia</taxon>
    </lineage>
</organism>
<evidence type="ECO:0000313" key="1">
    <source>
        <dbReference type="EMBL" id="MBF6301195.1"/>
    </source>
</evidence>
<sequence>MIREHTHSGAPVDVDPFGRDVDAGLLGQLVGAALDGCQPCQRELIAAVADHAPTSARVVELACIGLQDALGGVPPSAYIDDDSSSFVPQFRALARTGLDGANDAMWTAAAAMTPAERAAAIDCALDTLIGLL</sequence>
<dbReference type="Proteomes" id="UP000702209">
    <property type="component" value="Unassembled WGS sequence"/>
</dbReference>
<comment type="caution">
    <text evidence="1">The sequence shown here is derived from an EMBL/GenBank/DDBJ whole genome shotgun (WGS) entry which is preliminary data.</text>
</comment>
<proteinExistence type="predicted"/>
<accession>A0ABS0CX73</accession>
<protein>
    <recommendedName>
        <fullName evidence="3">Cytochrome c domain-containing protein</fullName>
    </recommendedName>
</protein>
<evidence type="ECO:0000313" key="2">
    <source>
        <dbReference type="Proteomes" id="UP000702209"/>
    </source>
</evidence>
<name>A0ABS0CX73_9NOCA</name>